<dbReference type="AlphaFoldDB" id="A0A977Q620"/>
<feature type="domain" description="Terpene synthase metal-binding" evidence="7">
    <location>
        <begin position="293"/>
        <end position="532"/>
    </location>
</feature>
<dbReference type="SUPFAM" id="SSF48576">
    <property type="entry name" value="Terpenoid synthases"/>
    <property type="match status" value="1"/>
</dbReference>
<dbReference type="GO" id="GO:0120251">
    <property type="term" value="P:hydrocarbon biosynthetic process"/>
    <property type="evidence" value="ECO:0007669"/>
    <property type="project" value="UniProtKB-ARBA"/>
</dbReference>
<accession>A0A977Q620</accession>
<evidence type="ECO:0000256" key="5">
    <source>
        <dbReference type="ARBA" id="ARBA00023239"/>
    </source>
</evidence>
<dbReference type="PANTHER" id="PTHR31225">
    <property type="entry name" value="OS04G0344100 PROTEIN-RELATED"/>
    <property type="match status" value="1"/>
</dbReference>
<organism evidence="8">
    <name type="scientific">Euphorbia poissonii</name>
    <dbReference type="NCBI Taxonomy" id="212962"/>
    <lineage>
        <taxon>Eukaryota</taxon>
        <taxon>Viridiplantae</taxon>
        <taxon>Streptophyta</taxon>
        <taxon>Embryophyta</taxon>
        <taxon>Tracheophyta</taxon>
        <taxon>Spermatophyta</taxon>
        <taxon>Magnoliopsida</taxon>
        <taxon>eudicotyledons</taxon>
        <taxon>Gunneridae</taxon>
        <taxon>Pentapetalae</taxon>
        <taxon>rosids</taxon>
        <taxon>fabids</taxon>
        <taxon>Malpighiales</taxon>
        <taxon>Euphorbiaceae</taxon>
        <taxon>Euphorbioideae</taxon>
        <taxon>Euphorbieae</taxon>
        <taxon>Euphorbia</taxon>
        <taxon>Euphorbia subgen. Euphorbia</taxon>
        <taxon>Euphorbia sect. Euphorbia</taxon>
    </lineage>
</organism>
<dbReference type="InterPro" id="IPR005630">
    <property type="entry name" value="Terpene_synthase_metal-bd"/>
</dbReference>
<evidence type="ECO:0000256" key="1">
    <source>
        <dbReference type="ARBA" id="ARBA00001946"/>
    </source>
</evidence>
<dbReference type="FunFam" id="1.10.600.10:FF:000007">
    <property type="entry name" value="Isoprene synthase, chloroplastic"/>
    <property type="match status" value="1"/>
</dbReference>
<dbReference type="InterPro" id="IPR050148">
    <property type="entry name" value="Terpene_synthase-like"/>
</dbReference>
<dbReference type="InterPro" id="IPR034741">
    <property type="entry name" value="Terpene_cyclase-like_1_C"/>
</dbReference>
<dbReference type="Gene3D" id="1.50.10.130">
    <property type="entry name" value="Terpene synthase, N-terminal domain"/>
    <property type="match status" value="1"/>
</dbReference>
<protein>
    <submittedName>
        <fullName evidence="8">Terpene synthase 4</fullName>
    </submittedName>
</protein>
<dbReference type="GO" id="GO:0016102">
    <property type="term" value="P:diterpenoid biosynthetic process"/>
    <property type="evidence" value="ECO:0007669"/>
    <property type="project" value="InterPro"/>
</dbReference>
<keyword evidence="4" id="KW-0460">Magnesium</keyword>
<evidence type="ECO:0000256" key="3">
    <source>
        <dbReference type="ARBA" id="ARBA00022723"/>
    </source>
</evidence>
<name>A0A977Q620_9ROSI</name>
<dbReference type="SUPFAM" id="SSF48239">
    <property type="entry name" value="Terpenoid cyclases/Protein prenyltransferases"/>
    <property type="match status" value="1"/>
</dbReference>
<sequence length="590" mass="68811">MAAFIPLASSSSLCSVNKLQLPYRFKIPDRDFIPHGTVAAKVLGKSIEIRRSANYQPSKWSFDFIESLTTQYAGDEYISKQEELKGEVKWMLKKCKNHLNKLEMVDTLERLGVSYHFDEDIEEFLRSIYCEYISKNYIKQDINTTALQFRLLRQHGFNVPQEVFNSFKDEHGKFKEWLCEDIKGLLYMYEASFLSMGGEIILDELKEFALKNLQSYAKKKGISGDDYVSKMVDHALEFPLHWRMQRAEARWFISVYEMSPFHNPLLFQFAKLDFNIVQDTYHQDLKHATRWWKKTGLREKLDFARDRPMEIFLWTIGVFCEPEFGYERRMFARVGSLFTVIDDIYDVYSTLLEAQLFTDVVDRWDVNAMDQLPDYMKLCFLSLHNTVNEMGFDCLKDHGLHIIPYLKKAWGDLCKAYLLEARWYHSGYTPSVEEYLENGWISIGGPLLLVHAYFVATNQITNEATQSLKESYPDVIQLSSLITRLANDLGTSPHEMKRGDNPKSIQCYMNESGASEEEAQKRVRELIRGAWEKMNKIQMENTKFSKTFMKVGMNLARLAQCIYQYGDGFGAQNIETEHHIVSLLVQPLQL</sequence>
<dbReference type="InterPro" id="IPR008930">
    <property type="entry name" value="Terpenoid_cyclase/PrenylTrfase"/>
</dbReference>
<evidence type="ECO:0000259" key="7">
    <source>
        <dbReference type="Pfam" id="PF03936"/>
    </source>
</evidence>
<dbReference type="EMBL" id="MZ485347">
    <property type="protein sequence ID" value="UXF47962.1"/>
    <property type="molecule type" value="mRNA"/>
</dbReference>
<keyword evidence="3" id="KW-0479">Metal-binding</keyword>
<evidence type="ECO:0000256" key="2">
    <source>
        <dbReference type="ARBA" id="ARBA00006333"/>
    </source>
</evidence>
<dbReference type="InterPro" id="IPR044814">
    <property type="entry name" value="Terpene_cyclase_plant_C1"/>
</dbReference>
<dbReference type="PANTHER" id="PTHR31225:SF9">
    <property type="entry name" value="TERPENE SYNTHASE 10"/>
    <property type="match status" value="1"/>
</dbReference>
<dbReference type="Pfam" id="PF01397">
    <property type="entry name" value="Terpene_synth"/>
    <property type="match status" value="1"/>
</dbReference>
<dbReference type="InterPro" id="IPR001906">
    <property type="entry name" value="Terpene_synth_N"/>
</dbReference>
<keyword evidence="5" id="KW-0456">Lyase</keyword>
<proteinExistence type="evidence at transcript level"/>
<dbReference type="SFLD" id="SFLDS00005">
    <property type="entry name" value="Isoprenoid_Synthase_Type_I"/>
    <property type="match status" value="1"/>
</dbReference>
<evidence type="ECO:0000256" key="4">
    <source>
        <dbReference type="ARBA" id="ARBA00022842"/>
    </source>
</evidence>
<dbReference type="Pfam" id="PF03936">
    <property type="entry name" value="Terpene_synth_C"/>
    <property type="match status" value="1"/>
</dbReference>
<comment type="cofactor">
    <cofactor evidence="1">
        <name>Mg(2+)</name>
        <dbReference type="ChEBI" id="CHEBI:18420"/>
    </cofactor>
</comment>
<evidence type="ECO:0000313" key="8">
    <source>
        <dbReference type="EMBL" id="UXF47962.1"/>
    </source>
</evidence>
<feature type="domain" description="Terpene synthase N-terminal" evidence="6">
    <location>
        <begin position="60"/>
        <end position="236"/>
    </location>
</feature>
<dbReference type="Gene3D" id="1.10.600.10">
    <property type="entry name" value="Farnesyl Diphosphate Synthase"/>
    <property type="match status" value="1"/>
</dbReference>
<dbReference type="CDD" id="cd00684">
    <property type="entry name" value="Terpene_cyclase_plant_C1"/>
    <property type="match status" value="1"/>
</dbReference>
<dbReference type="GO" id="GO:0000287">
    <property type="term" value="F:magnesium ion binding"/>
    <property type="evidence" value="ECO:0007669"/>
    <property type="project" value="InterPro"/>
</dbReference>
<dbReference type="InterPro" id="IPR008949">
    <property type="entry name" value="Isoprenoid_synthase_dom_sf"/>
</dbReference>
<dbReference type="SFLD" id="SFLDG01019">
    <property type="entry name" value="Terpene_Cyclase_Like_1_C_Termi"/>
    <property type="match status" value="1"/>
</dbReference>
<evidence type="ECO:0000259" key="6">
    <source>
        <dbReference type="Pfam" id="PF01397"/>
    </source>
</evidence>
<dbReference type="InterPro" id="IPR036965">
    <property type="entry name" value="Terpene_synth_N_sf"/>
</dbReference>
<comment type="similarity">
    <text evidence="2">Belongs to the terpene synthase family.</text>
</comment>
<reference evidence="8" key="1">
    <citation type="submission" date="2021-06" db="EMBL/GenBank/DDBJ databases">
        <authorList>
            <person name="Bhat W.W."/>
            <person name="Johnson S."/>
            <person name="Hamberger B."/>
            <person name="Lau K."/>
            <person name="Buell R."/>
            <person name="Matsumoto S."/>
        </authorList>
    </citation>
    <scope>NUCLEOTIDE SEQUENCE</scope>
</reference>
<dbReference type="FunFam" id="1.50.10.130:FF:000001">
    <property type="entry name" value="Isoprene synthase, chloroplastic"/>
    <property type="match status" value="1"/>
</dbReference>
<dbReference type="GO" id="GO:0010333">
    <property type="term" value="F:terpene synthase activity"/>
    <property type="evidence" value="ECO:0007669"/>
    <property type="project" value="InterPro"/>
</dbReference>